<dbReference type="Proteomes" id="UP001596087">
    <property type="component" value="Unassembled WGS sequence"/>
</dbReference>
<comment type="similarity">
    <text evidence="1">Belongs to the non-flavoprotein flavin reductase family.</text>
</comment>
<evidence type="ECO:0000256" key="1">
    <source>
        <dbReference type="ARBA" id="ARBA00008898"/>
    </source>
</evidence>
<dbReference type="Pfam" id="PF17885">
    <property type="entry name" value="Smoa_sbd"/>
    <property type="match status" value="1"/>
</dbReference>
<gene>
    <name evidence="4" type="ORF">ACFPGP_02990</name>
</gene>
<dbReference type="InterPro" id="IPR050268">
    <property type="entry name" value="NADH-dep_flavin_reductase"/>
</dbReference>
<reference evidence="5" key="1">
    <citation type="journal article" date="2019" name="Int. J. Syst. Evol. Microbiol.">
        <title>The Global Catalogue of Microorganisms (GCM) 10K type strain sequencing project: providing services to taxonomists for standard genome sequencing and annotation.</title>
        <authorList>
            <consortium name="The Broad Institute Genomics Platform"/>
            <consortium name="The Broad Institute Genome Sequencing Center for Infectious Disease"/>
            <person name="Wu L."/>
            <person name="Ma J."/>
        </authorList>
    </citation>
    <scope>NUCLEOTIDE SEQUENCE [LARGE SCALE GENOMIC DNA]</scope>
    <source>
        <strain evidence="5">DFY41</strain>
    </source>
</reference>
<dbReference type="Gene3D" id="3.30.9.40">
    <property type="match status" value="1"/>
</dbReference>
<protein>
    <submittedName>
        <fullName evidence="4">Flavin reductase</fullName>
    </submittedName>
</protein>
<organism evidence="4 5">
    <name type="scientific">Nocardioides taihuensis</name>
    <dbReference type="NCBI Taxonomy" id="1835606"/>
    <lineage>
        <taxon>Bacteria</taxon>
        <taxon>Bacillati</taxon>
        <taxon>Actinomycetota</taxon>
        <taxon>Actinomycetes</taxon>
        <taxon>Propionibacteriales</taxon>
        <taxon>Nocardioidaceae</taxon>
        <taxon>Nocardioides</taxon>
    </lineage>
</organism>
<keyword evidence="5" id="KW-1185">Reference proteome</keyword>
<dbReference type="EMBL" id="JBHSKD010000003">
    <property type="protein sequence ID" value="MFC5175621.1"/>
    <property type="molecule type" value="Genomic_DNA"/>
</dbReference>
<dbReference type="Gene3D" id="3.50.50.60">
    <property type="entry name" value="FAD/NAD(P)-binding domain"/>
    <property type="match status" value="2"/>
</dbReference>
<dbReference type="SUPFAM" id="SSF51905">
    <property type="entry name" value="FAD/NAD(P)-binding domain"/>
    <property type="match status" value="1"/>
</dbReference>
<dbReference type="InterPro" id="IPR012349">
    <property type="entry name" value="Split_barrel_FMN-bd"/>
</dbReference>
<dbReference type="SUPFAM" id="SSF50475">
    <property type="entry name" value="FMN-binding split barrel"/>
    <property type="match status" value="1"/>
</dbReference>
<accession>A0ABW0BED7</accession>
<dbReference type="InterPro" id="IPR036188">
    <property type="entry name" value="FAD/NAD-bd_sf"/>
</dbReference>
<comment type="caution">
    <text evidence="4">The sequence shown here is derived from an EMBL/GenBank/DDBJ whole genome shotgun (WGS) entry which is preliminary data.</text>
</comment>
<evidence type="ECO:0000259" key="3">
    <source>
        <dbReference type="SMART" id="SM00903"/>
    </source>
</evidence>
<dbReference type="InterPro" id="IPR041654">
    <property type="entry name" value="StyA_sbd"/>
</dbReference>
<dbReference type="Gene3D" id="2.30.110.10">
    <property type="entry name" value="Electron Transport, Fmn-binding Protein, Chain A"/>
    <property type="match status" value="1"/>
</dbReference>
<dbReference type="PANTHER" id="PTHR30466">
    <property type="entry name" value="FLAVIN REDUCTASE"/>
    <property type="match status" value="1"/>
</dbReference>
<feature type="domain" description="Flavin reductase like" evidence="3">
    <location>
        <begin position="404"/>
        <end position="547"/>
    </location>
</feature>
<dbReference type="RefSeq" id="WP_378586661.1">
    <property type="nucleotide sequence ID" value="NZ_JBHSKD010000003.1"/>
</dbReference>
<proteinExistence type="inferred from homology"/>
<keyword evidence="2" id="KW-0560">Oxidoreductase</keyword>
<evidence type="ECO:0000256" key="2">
    <source>
        <dbReference type="ARBA" id="ARBA00023002"/>
    </source>
</evidence>
<evidence type="ECO:0000313" key="5">
    <source>
        <dbReference type="Proteomes" id="UP001596087"/>
    </source>
</evidence>
<dbReference type="SMART" id="SM00903">
    <property type="entry name" value="Flavin_Reduct"/>
    <property type="match status" value="1"/>
</dbReference>
<dbReference type="Pfam" id="PF01613">
    <property type="entry name" value="Flavin_Reduct"/>
    <property type="match status" value="1"/>
</dbReference>
<sequence>MLQQRDYDVTLVTDRTPDQVRSGPVMSSQLMFETALDIERSHGLNHWDADVPLIEGVRFTIREDSDVVTSWQAPFEGAAQSVDQRVKVSAWVEEFAEQGGNLVIRSADLNYLQTLADENDLVVVSTGKGDLGRIFRRDVEKSRFDKPQRVIAMAYVHGLKSRGEHDELSYTRIPDVGEYFVFPALTCSGACDIMVFEGVPGGPLDCWEDVKTPEEQLTRSLELLEKYFPDEADRCANVTLTDPMGVLRGRITPTVRHAVSELPSGVLVLGMADAVVLNDPLTGQGSNHAAKSAEAYFDAIIRQGDNEFDSIWMQRTFDQYWRGWGQWSVQWTNSLLVEPPQHLEQLLIEAADNRAAAADIANGFDDPRLFYPWWFDAGEARHFLEQKQQQLTAAFDERALRNAFGQFATGVTVVTSRAPDGRRIGMTANSFASVSLDPPLVMWCPAKSAPSVGDFRSASHFAVNVLSAHQHALSRQFATPLKDKFAGVEVTEGLVGLPLLSETVCAFECRTVATYDAGDHVIFVGEIERYSATGGDPLVFHAGAYQVATKHPDI</sequence>
<name>A0ABW0BED7_9ACTN</name>
<dbReference type="InterPro" id="IPR002563">
    <property type="entry name" value="Flavin_Rdtase-like_dom"/>
</dbReference>
<dbReference type="PANTHER" id="PTHR30466:SF11">
    <property type="entry name" value="FLAVIN-DEPENDENT MONOOXYGENASE, REDUCTASE SUBUNIT HSAB"/>
    <property type="match status" value="1"/>
</dbReference>
<evidence type="ECO:0000313" key="4">
    <source>
        <dbReference type="EMBL" id="MFC5175621.1"/>
    </source>
</evidence>